<gene>
    <name evidence="1" type="ORF">OCV65_09700</name>
</gene>
<organism evidence="1 2">
    <name type="scientific">Dorea ammoniilytica</name>
    <dbReference type="NCBI Taxonomy" id="2981788"/>
    <lineage>
        <taxon>Bacteria</taxon>
        <taxon>Bacillati</taxon>
        <taxon>Bacillota</taxon>
        <taxon>Clostridia</taxon>
        <taxon>Lachnospirales</taxon>
        <taxon>Lachnospiraceae</taxon>
        <taxon>Dorea</taxon>
    </lineage>
</organism>
<evidence type="ECO:0000313" key="2">
    <source>
        <dbReference type="Proteomes" id="UP001207605"/>
    </source>
</evidence>
<name>A0ABT2S7D2_9FIRM</name>
<sequence>MVSTNAPVLYHWTEHTDDDLNRTIADTILTIDHIYIYHIEAQMYQDDEIEFRVFDYGYKYALDNRRDPDHLIFPSPRILQLYAHKGLPDSKSITLDFGNQGTFLYTVPVFKLLEHDLAYLNNNKMIVLAPFMMLSLRDSIREKRTKENTEALHNLILNDILSLIESNRLSGNITSADAIRLQRLLYKLYQHLYAHYPEFQEGGLNDMMEDGLVLDCDIWERDITKKLTKELTEQLTGELTEQITNKVSAETHAQDLADTVRKLYHKLHSVDQVADLLDLSVERVTEILE</sequence>
<protein>
    <submittedName>
        <fullName evidence="1">Uncharacterized protein</fullName>
    </submittedName>
</protein>
<dbReference type="Proteomes" id="UP001207605">
    <property type="component" value="Unassembled WGS sequence"/>
</dbReference>
<dbReference type="EMBL" id="JAOQJV010000013">
    <property type="protein sequence ID" value="MCU6700500.1"/>
    <property type="molecule type" value="Genomic_DNA"/>
</dbReference>
<dbReference type="RefSeq" id="WP_262581861.1">
    <property type="nucleotide sequence ID" value="NZ_JAOQJV010000013.1"/>
</dbReference>
<keyword evidence="2" id="KW-1185">Reference proteome</keyword>
<evidence type="ECO:0000313" key="1">
    <source>
        <dbReference type="EMBL" id="MCU6700500.1"/>
    </source>
</evidence>
<reference evidence="1 2" key="1">
    <citation type="journal article" date="2021" name="ISME Commun">
        <title>Automated analysis of genomic sequences facilitates high-throughput and comprehensive description of bacteria.</title>
        <authorList>
            <person name="Hitch T.C.A."/>
        </authorList>
    </citation>
    <scope>NUCLEOTIDE SEQUENCE [LARGE SCALE GENOMIC DNA]</scope>
    <source>
        <strain evidence="1 2">Sanger_02</strain>
    </source>
</reference>
<proteinExistence type="predicted"/>
<comment type="caution">
    <text evidence="1">The sequence shown here is derived from an EMBL/GenBank/DDBJ whole genome shotgun (WGS) entry which is preliminary data.</text>
</comment>
<accession>A0ABT2S7D2</accession>